<comment type="similarity">
    <text evidence="1">Belongs to the enoyl-CoA hydratase/isomerase family.</text>
</comment>
<evidence type="ECO:0000256" key="1">
    <source>
        <dbReference type="ARBA" id="ARBA00005254"/>
    </source>
</evidence>
<protein>
    <recommendedName>
        <fullName evidence="3">MaoC-like domain-containing protein</fullName>
    </recommendedName>
</protein>
<gene>
    <name evidence="4" type="ORF">DVA86_10795</name>
</gene>
<dbReference type="AlphaFoldDB" id="A0A345XN48"/>
<dbReference type="InterPro" id="IPR029069">
    <property type="entry name" value="HotDog_dom_sf"/>
</dbReference>
<dbReference type="KEGG" id="sarm:DVA86_10795"/>
<dbReference type="InterPro" id="IPR002539">
    <property type="entry name" value="MaoC-like_dom"/>
</dbReference>
<name>A0A345XN48_9ACTN</name>
<organism evidence="4 5">
    <name type="scientific">Streptomyces armeniacus</name>
    <dbReference type="NCBI Taxonomy" id="83291"/>
    <lineage>
        <taxon>Bacteria</taxon>
        <taxon>Bacillati</taxon>
        <taxon>Actinomycetota</taxon>
        <taxon>Actinomycetes</taxon>
        <taxon>Kitasatosporales</taxon>
        <taxon>Streptomycetaceae</taxon>
        <taxon>Streptomyces</taxon>
    </lineage>
</organism>
<feature type="domain" description="MaoC-like" evidence="3">
    <location>
        <begin position="204"/>
        <end position="284"/>
    </location>
</feature>
<dbReference type="Gene3D" id="3.10.129.10">
    <property type="entry name" value="Hotdog Thioesterase"/>
    <property type="match status" value="1"/>
</dbReference>
<evidence type="ECO:0000313" key="5">
    <source>
        <dbReference type="Proteomes" id="UP000254425"/>
    </source>
</evidence>
<evidence type="ECO:0000313" key="4">
    <source>
        <dbReference type="EMBL" id="AXK33064.1"/>
    </source>
</evidence>
<dbReference type="Pfam" id="PF01575">
    <property type="entry name" value="MaoC_dehydratas"/>
    <property type="match status" value="1"/>
</dbReference>
<proteinExistence type="inferred from homology"/>
<dbReference type="PANTHER" id="PTHR43841">
    <property type="entry name" value="3-HYDROXYACYL-THIOESTER DEHYDRATASE HTDX-RELATED"/>
    <property type="match status" value="1"/>
</dbReference>
<evidence type="ECO:0000256" key="2">
    <source>
        <dbReference type="SAM" id="MobiDB-lite"/>
    </source>
</evidence>
<reference evidence="4 5" key="1">
    <citation type="submission" date="2018-07" db="EMBL/GenBank/DDBJ databases">
        <title>Draft genome of the type strain Streptomyces armeniacus ATCC 15676.</title>
        <authorList>
            <person name="Labana P."/>
            <person name="Gosse J.T."/>
            <person name="Boddy C.N."/>
        </authorList>
    </citation>
    <scope>NUCLEOTIDE SEQUENCE [LARGE SCALE GENOMIC DNA]</scope>
    <source>
        <strain evidence="4 5">ATCC 15676</strain>
    </source>
</reference>
<feature type="region of interest" description="Disordered" evidence="2">
    <location>
        <begin position="294"/>
        <end position="334"/>
    </location>
</feature>
<feature type="compositionally biased region" description="Low complexity" evidence="2">
    <location>
        <begin position="297"/>
        <end position="326"/>
    </location>
</feature>
<dbReference type="EMBL" id="CP031320">
    <property type="protein sequence ID" value="AXK33064.1"/>
    <property type="molecule type" value="Genomic_DNA"/>
</dbReference>
<evidence type="ECO:0000259" key="3">
    <source>
        <dbReference type="Pfam" id="PF01575"/>
    </source>
</evidence>
<keyword evidence="5" id="KW-1185">Reference proteome</keyword>
<feature type="region of interest" description="Disordered" evidence="2">
    <location>
        <begin position="158"/>
        <end position="184"/>
    </location>
</feature>
<sequence>MLATTLAKGALGSLRKRGPYDGARLPAGQLVLSGARVDHGKLAAYADVCGFTPPVTPPARALLPATYPHVLGFPLAMRLMADPAFPFPLLGLVHTGIEITQHRALRAADRPELRVRAEGLAPHRRGSRFDVLTEAWLDGTEVWRSRSTYLYRHRRAPDEGARNGRTDAEHGDEGHRDAEHRTEAARAEPLPVRAEWALPGSLGRRYAAASGDRNPIHLHPLTARPFGFRRAIAHGMWLVARCLAEAQNTGGTGTGGTGTGSAGSAEQLALSAEFRAPVLLPATVAYGERNGSFELRGAPTGAGTAGGEPPLHLSGRVSSGRPSSGSPGPPSRSS</sequence>
<accession>A0A345XN48</accession>
<dbReference type="Proteomes" id="UP000254425">
    <property type="component" value="Chromosome"/>
</dbReference>
<dbReference type="RefSeq" id="WP_208884589.1">
    <property type="nucleotide sequence ID" value="NZ_CP031320.1"/>
</dbReference>
<dbReference type="PANTHER" id="PTHR43841:SF1">
    <property type="entry name" value="3-HYDROXYACYL-THIOESTER DEHYDRATASE X"/>
    <property type="match status" value="1"/>
</dbReference>
<dbReference type="SUPFAM" id="SSF54637">
    <property type="entry name" value="Thioesterase/thiol ester dehydrase-isomerase"/>
    <property type="match status" value="2"/>
</dbReference>